<dbReference type="AlphaFoldDB" id="A0A552J8H0"/>
<comment type="caution">
    <text evidence="1">The sequence shown here is derived from an EMBL/GenBank/DDBJ whole genome shotgun (WGS) entry which is preliminary data.</text>
</comment>
<dbReference type="PANTHER" id="PTHR37029">
    <property type="entry name" value="SSR1768 PROTEIN"/>
    <property type="match status" value="1"/>
</dbReference>
<dbReference type="InterPro" id="IPR019270">
    <property type="entry name" value="DUF2283"/>
</dbReference>
<dbReference type="PANTHER" id="PTHR37029:SF1">
    <property type="entry name" value="SSR1768 PROTEIN"/>
    <property type="match status" value="1"/>
</dbReference>
<dbReference type="Proteomes" id="UP000320523">
    <property type="component" value="Unassembled WGS sequence"/>
</dbReference>
<protein>
    <submittedName>
        <fullName evidence="1">DUF2283 domain-containing protein</fullName>
    </submittedName>
</protein>
<organism evidence="1 2">
    <name type="scientific">Microcystis wesenbergii Mw_QC_S_20081001_S30D</name>
    <dbReference type="NCBI Taxonomy" id="2486245"/>
    <lineage>
        <taxon>Bacteria</taxon>
        <taxon>Bacillati</taxon>
        <taxon>Cyanobacteriota</taxon>
        <taxon>Cyanophyceae</taxon>
        <taxon>Oscillatoriophycideae</taxon>
        <taxon>Chroococcales</taxon>
        <taxon>Microcystaceae</taxon>
        <taxon>Microcystis</taxon>
    </lineage>
</organism>
<evidence type="ECO:0000313" key="2">
    <source>
        <dbReference type="Proteomes" id="UP000320523"/>
    </source>
</evidence>
<sequence>MKITYFQDTDPLYLEFNNNPIVETQEINENTLVYLDKDGNICAITLEQARNLTDLNAFSIETIVAPQLASSL</sequence>
<dbReference type="EMBL" id="SFAT01000199">
    <property type="protein sequence ID" value="TRU92035.1"/>
    <property type="molecule type" value="Genomic_DNA"/>
</dbReference>
<accession>A0A552J8H0</accession>
<gene>
    <name evidence="1" type="ORF">EWV75_21660</name>
</gene>
<reference evidence="1 2" key="1">
    <citation type="submission" date="2019-01" db="EMBL/GenBank/DDBJ databases">
        <title>Coherence of Microcystis species and biogeography revealed through population genomics.</title>
        <authorList>
            <person name="Perez-Carrascal O.M."/>
            <person name="Terrat Y."/>
            <person name="Giani A."/>
            <person name="Fortin N."/>
            <person name="Tromas N."/>
            <person name="Shapiro B.J."/>
        </authorList>
    </citation>
    <scope>NUCLEOTIDE SEQUENCE [LARGE SCALE GENOMIC DNA]</scope>
    <source>
        <strain evidence="1">Mw_QC_S_20081001_S30D</strain>
    </source>
</reference>
<name>A0A552J8H0_9CHRO</name>
<proteinExistence type="predicted"/>
<evidence type="ECO:0000313" key="1">
    <source>
        <dbReference type="EMBL" id="TRU92035.1"/>
    </source>
</evidence>
<dbReference type="Pfam" id="PF10049">
    <property type="entry name" value="DUF2283"/>
    <property type="match status" value="1"/>
</dbReference>